<dbReference type="Proteomes" id="UP000030645">
    <property type="component" value="Unassembled WGS sequence"/>
</dbReference>
<name>W9QXX2_9ROSA</name>
<reference evidence="2" key="1">
    <citation type="submission" date="2013-01" db="EMBL/GenBank/DDBJ databases">
        <title>Draft Genome Sequence of a Mulberry Tree, Morus notabilis C.K. Schneid.</title>
        <authorList>
            <person name="He N."/>
            <person name="Zhao S."/>
        </authorList>
    </citation>
    <scope>NUCLEOTIDE SEQUENCE</scope>
</reference>
<dbReference type="AlphaFoldDB" id="W9QXX2"/>
<evidence type="ECO:0000313" key="2">
    <source>
        <dbReference type="Proteomes" id="UP000030645"/>
    </source>
</evidence>
<dbReference type="EMBL" id="KE344347">
    <property type="protein sequence ID" value="EXB57566.1"/>
    <property type="molecule type" value="Genomic_DNA"/>
</dbReference>
<gene>
    <name evidence="1" type="ORF">L484_022673</name>
</gene>
<sequence length="81" mass="9301">MLLYSVIFDRALVAPFLIEHQLTKDAPMFKSGKQLWKYFGFPRTFLLWKVSKKAPPLDTCIALINSIDIVAPHVVLLDWSP</sequence>
<accession>W9QXX2</accession>
<protein>
    <submittedName>
        <fullName evidence="1">Uncharacterized protein</fullName>
    </submittedName>
</protein>
<proteinExistence type="predicted"/>
<organism evidence="1 2">
    <name type="scientific">Morus notabilis</name>
    <dbReference type="NCBI Taxonomy" id="981085"/>
    <lineage>
        <taxon>Eukaryota</taxon>
        <taxon>Viridiplantae</taxon>
        <taxon>Streptophyta</taxon>
        <taxon>Embryophyta</taxon>
        <taxon>Tracheophyta</taxon>
        <taxon>Spermatophyta</taxon>
        <taxon>Magnoliopsida</taxon>
        <taxon>eudicotyledons</taxon>
        <taxon>Gunneridae</taxon>
        <taxon>Pentapetalae</taxon>
        <taxon>rosids</taxon>
        <taxon>fabids</taxon>
        <taxon>Rosales</taxon>
        <taxon>Moraceae</taxon>
        <taxon>Moreae</taxon>
        <taxon>Morus</taxon>
    </lineage>
</organism>
<evidence type="ECO:0000313" key="1">
    <source>
        <dbReference type="EMBL" id="EXB57566.1"/>
    </source>
</evidence>
<keyword evidence="2" id="KW-1185">Reference proteome</keyword>